<keyword evidence="4" id="KW-0862">Zinc</keyword>
<dbReference type="InterPro" id="IPR013785">
    <property type="entry name" value="Aldolase_TIM"/>
</dbReference>
<evidence type="ECO:0000256" key="4">
    <source>
        <dbReference type="ARBA" id="ARBA00022833"/>
    </source>
</evidence>
<keyword evidence="3" id="KW-0479">Metal-binding</keyword>
<evidence type="ECO:0000256" key="3">
    <source>
        <dbReference type="ARBA" id="ARBA00022723"/>
    </source>
</evidence>
<organism evidence="5 6">
    <name type="scientific">Roseomonas nitratireducens</name>
    <dbReference type="NCBI Taxonomy" id="2820810"/>
    <lineage>
        <taxon>Bacteria</taxon>
        <taxon>Pseudomonadati</taxon>
        <taxon>Pseudomonadota</taxon>
        <taxon>Alphaproteobacteria</taxon>
        <taxon>Acetobacterales</taxon>
        <taxon>Roseomonadaceae</taxon>
        <taxon>Roseomonas</taxon>
    </lineage>
</organism>
<dbReference type="PANTHER" id="PTHR37418:SF2">
    <property type="entry name" value="3-KETO-5-AMINOHEXANOATE CLEAVAGE ENZYME"/>
    <property type="match status" value="1"/>
</dbReference>
<comment type="caution">
    <text evidence="5">The sequence shown here is derived from an EMBL/GenBank/DDBJ whole genome shotgun (WGS) entry which is preliminary data.</text>
</comment>
<proteinExistence type="predicted"/>
<name>A0ABS4AVW2_9PROT</name>
<evidence type="ECO:0000313" key="5">
    <source>
        <dbReference type="EMBL" id="MBP0465389.1"/>
    </source>
</evidence>
<dbReference type="Gene3D" id="3.20.20.70">
    <property type="entry name" value="Aldolase class I"/>
    <property type="match status" value="1"/>
</dbReference>
<dbReference type="InterPro" id="IPR008567">
    <property type="entry name" value="BKACE"/>
</dbReference>
<reference evidence="5 6" key="1">
    <citation type="submission" date="2021-03" db="EMBL/GenBank/DDBJ databases">
        <authorList>
            <person name="So Y."/>
        </authorList>
    </citation>
    <scope>NUCLEOTIDE SEQUENCE [LARGE SCALE GENOMIC DNA]</scope>
    <source>
        <strain evidence="5 6">PWR1</strain>
    </source>
</reference>
<gene>
    <name evidence="5" type="ORF">J5Y09_15795</name>
</gene>
<keyword evidence="2" id="KW-0808">Transferase</keyword>
<dbReference type="EMBL" id="JAGIYZ010000015">
    <property type="protein sequence ID" value="MBP0465389.1"/>
    <property type="molecule type" value="Genomic_DNA"/>
</dbReference>
<accession>A0ABS4AVW2</accession>
<evidence type="ECO:0000313" key="6">
    <source>
        <dbReference type="Proteomes" id="UP000680815"/>
    </source>
</evidence>
<sequence>MPGAPCIISVAITGSVPRKKDNPALPVTTSEQIESTHAAYEAGAALVHVHVRNADETPSSDPEKFAAFQDGIRKHCPDIIVQFSTGGRGRALDARGAMLHLKPDMASLATGSVNFPTIVYENPPDFVRSLAVTMRDGGIKPEIEVFDLAMLTNTADLVAEGLILPPPHVQFVFGVKHALPPRRDILEFEVKLLRELLPGATWTAAGIGRHQFEVARWALEMGGHCRTGLEDNIRLDRTTLAPSNAALVAHVARMCAEHDRPVATAAEARRLLGLPPAR</sequence>
<keyword evidence="6" id="KW-1185">Reference proteome</keyword>
<dbReference type="PANTHER" id="PTHR37418">
    <property type="entry name" value="3-KETO-5-AMINOHEXANOATE CLEAVAGE ENZYME-RELATED"/>
    <property type="match status" value="1"/>
</dbReference>
<dbReference type="Proteomes" id="UP000680815">
    <property type="component" value="Unassembled WGS sequence"/>
</dbReference>
<evidence type="ECO:0000256" key="2">
    <source>
        <dbReference type="ARBA" id="ARBA00022679"/>
    </source>
</evidence>
<dbReference type="Pfam" id="PF05853">
    <property type="entry name" value="BKACE"/>
    <property type="match status" value="1"/>
</dbReference>
<evidence type="ECO:0000256" key="1">
    <source>
        <dbReference type="ARBA" id="ARBA00001947"/>
    </source>
</evidence>
<dbReference type="RefSeq" id="WP_209352780.1">
    <property type="nucleotide sequence ID" value="NZ_JAGIYZ010000015.1"/>
</dbReference>
<protein>
    <submittedName>
        <fullName evidence="5">3-keto-5-aminohexanoate cleavage protein</fullName>
    </submittedName>
</protein>
<comment type="cofactor">
    <cofactor evidence="1">
        <name>Zn(2+)</name>
        <dbReference type="ChEBI" id="CHEBI:29105"/>
    </cofactor>
</comment>